<gene>
    <name evidence="2" type="ORF">Q3M24_02875</name>
</gene>
<dbReference type="SUPFAM" id="SSF88723">
    <property type="entry name" value="PIN domain-like"/>
    <property type="match status" value="1"/>
</dbReference>
<sequence>MVIADTGLWVALAYPQDKHHELAKQRLAELSEQNERMITTCAVMTETCHLLLARAGISAQQKFIEKYRQGVFSVFELNTEHSERIAELMRKYADLPMDLADASLVVLAENPGAAQHE</sequence>
<reference evidence="2" key="2">
    <citation type="submission" date="2024-06" db="EMBL/GenBank/DDBJ databases">
        <authorList>
            <person name="Plum-Jensen L.E."/>
            <person name="Schramm A."/>
            <person name="Marshall I.P.G."/>
        </authorList>
    </citation>
    <scope>NUCLEOTIDE SEQUENCE</scope>
    <source>
        <strain evidence="2">Rat1</strain>
    </source>
</reference>
<dbReference type="AlphaFoldDB" id="A0AAU8LWW9"/>
<reference evidence="2" key="1">
    <citation type="journal article" date="2024" name="Syst. Appl. Microbiol.">
        <title>First single-strain enrichments of Electrothrix cable bacteria, description of E. aestuarii sp. nov. and E. rattekaaiensis sp. nov., and proposal of a cable bacteria taxonomy following the rules of the SeqCode.</title>
        <authorList>
            <person name="Plum-Jensen L.E."/>
            <person name="Schramm A."/>
            <person name="Marshall I.P.G."/>
        </authorList>
    </citation>
    <scope>NUCLEOTIDE SEQUENCE</scope>
    <source>
        <strain evidence="2">Rat1</strain>
    </source>
</reference>
<dbReference type="InterPro" id="IPR029060">
    <property type="entry name" value="PIN-like_dom_sf"/>
</dbReference>
<accession>A0AAU8LWW9</accession>
<dbReference type="KEGG" id="eaj:Q3M24_02875"/>
<dbReference type="Pfam" id="PF01850">
    <property type="entry name" value="PIN"/>
    <property type="match status" value="1"/>
</dbReference>
<dbReference type="EMBL" id="CP159373">
    <property type="protein sequence ID" value="XCN73714.1"/>
    <property type="molecule type" value="Genomic_DNA"/>
</dbReference>
<name>A0AAU8LWW9_9BACT</name>
<evidence type="ECO:0000259" key="1">
    <source>
        <dbReference type="Pfam" id="PF01850"/>
    </source>
</evidence>
<dbReference type="InterPro" id="IPR002716">
    <property type="entry name" value="PIN_dom"/>
</dbReference>
<feature type="domain" description="PIN" evidence="1">
    <location>
        <begin position="3"/>
        <end position="111"/>
    </location>
</feature>
<evidence type="ECO:0000313" key="2">
    <source>
        <dbReference type="EMBL" id="XCN73714.1"/>
    </source>
</evidence>
<organism evidence="2">
    <name type="scientific">Candidatus Electrothrix aestuarii</name>
    <dbReference type="NCBI Taxonomy" id="3062594"/>
    <lineage>
        <taxon>Bacteria</taxon>
        <taxon>Pseudomonadati</taxon>
        <taxon>Thermodesulfobacteriota</taxon>
        <taxon>Desulfobulbia</taxon>
        <taxon>Desulfobulbales</taxon>
        <taxon>Desulfobulbaceae</taxon>
        <taxon>Candidatus Electrothrix</taxon>
    </lineage>
</organism>
<protein>
    <submittedName>
        <fullName evidence="2">PIN domain-containing protein</fullName>
    </submittedName>
</protein>
<proteinExistence type="predicted"/>
<dbReference type="Gene3D" id="3.40.50.1010">
    <property type="entry name" value="5'-nuclease"/>
    <property type="match status" value="1"/>
</dbReference>